<keyword evidence="3" id="KW-1185">Reference proteome</keyword>
<proteinExistence type="predicted"/>
<evidence type="ECO:0000313" key="3">
    <source>
        <dbReference type="Proteomes" id="UP001292094"/>
    </source>
</evidence>
<gene>
    <name evidence="2" type="ORF">Pmani_006198</name>
</gene>
<organism evidence="2 3">
    <name type="scientific">Petrolisthes manimaculis</name>
    <dbReference type="NCBI Taxonomy" id="1843537"/>
    <lineage>
        <taxon>Eukaryota</taxon>
        <taxon>Metazoa</taxon>
        <taxon>Ecdysozoa</taxon>
        <taxon>Arthropoda</taxon>
        <taxon>Crustacea</taxon>
        <taxon>Multicrustacea</taxon>
        <taxon>Malacostraca</taxon>
        <taxon>Eumalacostraca</taxon>
        <taxon>Eucarida</taxon>
        <taxon>Decapoda</taxon>
        <taxon>Pleocyemata</taxon>
        <taxon>Anomura</taxon>
        <taxon>Galatheoidea</taxon>
        <taxon>Porcellanidae</taxon>
        <taxon>Petrolisthes</taxon>
    </lineage>
</organism>
<evidence type="ECO:0000313" key="2">
    <source>
        <dbReference type="EMBL" id="KAK4323083.1"/>
    </source>
</evidence>
<comment type="caution">
    <text evidence="2">The sequence shown here is derived from an EMBL/GenBank/DDBJ whole genome shotgun (WGS) entry which is preliminary data.</text>
</comment>
<dbReference type="EMBL" id="JAWZYT010000474">
    <property type="protein sequence ID" value="KAK4323083.1"/>
    <property type="molecule type" value="Genomic_DNA"/>
</dbReference>
<reference evidence="2" key="1">
    <citation type="submission" date="2023-11" db="EMBL/GenBank/DDBJ databases">
        <title>Genome assemblies of two species of porcelain crab, Petrolisthes cinctipes and Petrolisthes manimaculis (Anomura: Porcellanidae).</title>
        <authorList>
            <person name="Angst P."/>
        </authorList>
    </citation>
    <scope>NUCLEOTIDE SEQUENCE</scope>
    <source>
        <strain evidence="2">PB745_02</strain>
        <tissue evidence="2">Gill</tissue>
    </source>
</reference>
<accession>A0AAE1QC92</accession>
<feature type="compositionally biased region" description="Pro residues" evidence="1">
    <location>
        <begin position="44"/>
        <end position="62"/>
    </location>
</feature>
<feature type="compositionally biased region" description="Low complexity" evidence="1">
    <location>
        <begin position="114"/>
        <end position="129"/>
    </location>
</feature>
<dbReference type="AlphaFoldDB" id="A0AAE1QC92"/>
<sequence length="129" mass="13622">MWQEHRGWVCLPAFQSQPCNQYTTCSPPASNRHFPLAGSGRPPTTTPPPPSSPTSPEPPPAPALGHLQTLDKWGAGEATGRPPQPTTSLKNESPGEWKAACSECRLGGGINNNSSSTTTTTTSSSQQQQ</sequence>
<name>A0AAE1QC92_9EUCA</name>
<dbReference type="Proteomes" id="UP001292094">
    <property type="component" value="Unassembled WGS sequence"/>
</dbReference>
<feature type="region of interest" description="Disordered" evidence="1">
    <location>
        <begin position="24"/>
        <end position="129"/>
    </location>
</feature>
<protein>
    <submittedName>
        <fullName evidence="2">Uncharacterized protein</fullName>
    </submittedName>
</protein>
<evidence type="ECO:0000256" key="1">
    <source>
        <dbReference type="SAM" id="MobiDB-lite"/>
    </source>
</evidence>